<evidence type="ECO:0000313" key="2">
    <source>
        <dbReference type="EMBL" id="MDV2475627.1"/>
    </source>
</evidence>
<dbReference type="CDD" id="cd00038">
    <property type="entry name" value="CAP_ED"/>
    <property type="match status" value="1"/>
</dbReference>
<dbReference type="PROSITE" id="PS50042">
    <property type="entry name" value="CNMP_BINDING_3"/>
    <property type="match status" value="1"/>
</dbReference>
<dbReference type="Proteomes" id="UP001275440">
    <property type="component" value="Unassembled WGS sequence"/>
</dbReference>
<evidence type="ECO:0000313" key="3">
    <source>
        <dbReference type="Proteomes" id="UP001275440"/>
    </source>
</evidence>
<feature type="domain" description="Cyclic nucleotide-binding" evidence="1">
    <location>
        <begin position="43"/>
        <end position="112"/>
    </location>
</feature>
<accession>A0ABU3WPE5</accession>
<evidence type="ECO:0000259" key="1">
    <source>
        <dbReference type="PROSITE" id="PS50042"/>
    </source>
</evidence>
<comment type="caution">
    <text evidence="2">The sequence shown here is derived from an EMBL/GenBank/DDBJ whole genome shotgun (WGS) entry which is preliminary data.</text>
</comment>
<name>A0ABU3WPE5_9NOCA</name>
<dbReference type="EMBL" id="WBMO01000001">
    <property type="protein sequence ID" value="MDV2475627.1"/>
    <property type="molecule type" value="Genomic_DNA"/>
</dbReference>
<dbReference type="InterPro" id="IPR014710">
    <property type="entry name" value="RmlC-like_jellyroll"/>
</dbReference>
<sequence length="185" mass="19921">MWALHRLVPGRHRHHRGSGTVVAPASAVGGRPVNAAEPVLPAALAVLSEKHRSRLADFAVAVRFAPGDLVFREDEPATRCWLLHTGCVVLSTVIPGRGTVALETVHGGDILGCSWLGAHPRWQFTAHARTVTDATELDVIALQATATDDPAFTYAVTRALSEMVVARLHSTRARLLDLYAGRSQE</sequence>
<organism evidence="2 3">
    <name type="scientific">Rhodococcus zopfii</name>
    <dbReference type="NCBI Taxonomy" id="43772"/>
    <lineage>
        <taxon>Bacteria</taxon>
        <taxon>Bacillati</taxon>
        <taxon>Actinomycetota</taxon>
        <taxon>Actinomycetes</taxon>
        <taxon>Mycobacteriales</taxon>
        <taxon>Nocardiaceae</taxon>
        <taxon>Rhodococcus</taxon>
    </lineage>
</organism>
<protein>
    <submittedName>
        <fullName evidence="2">Cyclic nucleotide-binding domain-containing protein</fullName>
    </submittedName>
</protein>
<dbReference type="Pfam" id="PF00027">
    <property type="entry name" value="cNMP_binding"/>
    <property type="match status" value="1"/>
</dbReference>
<dbReference type="SMART" id="SM00100">
    <property type="entry name" value="cNMP"/>
    <property type="match status" value="1"/>
</dbReference>
<reference evidence="2 3" key="1">
    <citation type="submission" date="2019-10" db="EMBL/GenBank/DDBJ databases">
        <title>Draft Genome Assembly of Rhodococcus zopfii DSM44189.</title>
        <authorList>
            <person name="Sutton J.M."/>
            <person name="Akob D.M."/>
            <person name="Bushman T.J."/>
        </authorList>
    </citation>
    <scope>NUCLEOTIDE SEQUENCE [LARGE SCALE GENOMIC DNA]</scope>
    <source>
        <strain evidence="2 3">DSM 44189</strain>
    </source>
</reference>
<proteinExistence type="predicted"/>
<dbReference type="SUPFAM" id="SSF51206">
    <property type="entry name" value="cAMP-binding domain-like"/>
    <property type="match status" value="1"/>
</dbReference>
<keyword evidence="3" id="KW-1185">Reference proteome</keyword>
<dbReference type="InterPro" id="IPR018490">
    <property type="entry name" value="cNMP-bd_dom_sf"/>
</dbReference>
<dbReference type="Gene3D" id="2.60.120.10">
    <property type="entry name" value="Jelly Rolls"/>
    <property type="match status" value="1"/>
</dbReference>
<gene>
    <name evidence="2" type="ORF">F8M49_09945</name>
</gene>
<dbReference type="InterPro" id="IPR000595">
    <property type="entry name" value="cNMP-bd_dom"/>
</dbReference>